<dbReference type="Pfam" id="PF05532">
    <property type="entry name" value="CsbD"/>
    <property type="match status" value="1"/>
</dbReference>
<evidence type="ECO:0000256" key="1">
    <source>
        <dbReference type="ARBA" id="ARBA00009129"/>
    </source>
</evidence>
<comment type="similarity">
    <text evidence="1">Belongs to the UPF0337 (CsbD) family.</text>
</comment>
<evidence type="ECO:0000313" key="9">
    <source>
        <dbReference type="Proteomes" id="UP000249419"/>
    </source>
</evidence>
<evidence type="ECO:0000313" key="6">
    <source>
        <dbReference type="EMBL" id="SCE88742.1"/>
    </source>
</evidence>
<dbReference type="EMBL" id="FMCR01000002">
    <property type="protein sequence ID" value="SCE88742.1"/>
    <property type="molecule type" value="Genomic_DNA"/>
</dbReference>
<dbReference type="AlphaFoldDB" id="A0A1C4VXN9"/>
<dbReference type="Proteomes" id="UP000249419">
    <property type="component" value="Unassembled WGS sequence"/>
</dbReference>
<dbReference type="Gene3D" id="1.10.1470.10">
    <property type="entry name" value="YjbJ"/>
    <property type="match status" value="1"/>
</dbReference>
<protein>
    <submittedName>
        <fullName evidence="6">CsbD-like</fullName>
    </submittedName>
</protein>
<reference evidence="4 8" key="3">
    <citation type="submission" date="2018-03" db="EMBL/GenBank/DDBJ databases">
        <title>Genomic framework for the identification of Micromonospora saelicesensis and Micromonospora noduli.</title>
        <authorList>
            <person name="Riesco R."/>
            <person name="Trujillo M.E."/>
        </authorList>
    </citation>
    <scope>NUCLEOTIDE SEQUENCE [LARGE SCALE GENOMIC DNA]</scope>
    <source>
        <strain evidence="4 8">GAR05</strain>
    </source>
</reference>
<evidence type="ECO:0000313" key="5">
    <source>
        <dbReference type="EMBL" id="RAO39372.1"/>
    </source>
</evidence>
<dbReference type="EMBL" id="PYAG01000001">
    <property type="protein sequence ID" value="RAO39372.1"/>
    <property type="molecule type" value="Genomic_DNA"/>
</dbReference>
<accession>A0A1C4VXN9</accession>
<dbReference type="InterPro" id="IPR008462">
    <property type="entry name" value="CsbD"/>
</dbReference>
<evidence type="ECO:0000256" key="2">
    <source>
        <dbReference type="SAM" id="MobiDB-lite"/>
    </source>
</evidence>
<sequence>MSFTEKAKNKVEQMAGAARERVGDMTDNERMRGEGASQQSDARAKQAGQNVKDAGRNVKDSFTK</sequence>
<feature type="domain" description="CsbD-like" evidence="3">
    <location>
        <begin position="5"/>
        <end position="55"/>
    </location>
</feature>
<dbReference type="STRING" id="285676.GA0070561_2189"/>
<proteinExistence type="inferred from homology"/>
<organism evidence="6 7">
    <name type="scientific">Micromonospora saelicesensis</name>
    <dbReference type="NCBI Taxonomy" id="285676"/>
    <lineage>
        <taxon>Bacteria</taxon>
        <taxon>Bacillati</taxon>
        <taxon>Actinomycetota</taxon>
        <taxon>Actinomycetes</taxon>
        <taxon>Micromonosporales</taxon>
        <taxon>Micromonosporaceae</taxon>
        <taxon>Micromonospora</taxon>
    </lineage>
</organism>
<reference evidence="5 9" key="2">
    <citation type="submission" date="2018-03" db="EMBL/GenBank/DDBJ databases">
        <title>Defining the species Micromonospora saelicesensis and Micromonospora noduli under the framework of genomics.</title>
        <authorList>
            <person name="Riesco R."/>
            <person name="Trujillo M.E."/>
        </authorList>
    </citation>
    <scope>NUCLEOTIDE SEQUENCE [LARGE SCALE GENOMIC DNA]</scope>
    <source>
        <strain evidence="5 9">PSN13</strain>
    </source>
</reference>
<evidence type="ECO:0000313" key="7">
    <source>
        <dbReference type="Proteomes" id="UP000198864"/>
    </source>
</evidence>
<feature type="compositionally biased region" description="Basic and acidic residues" evidence="2">
    <location>
        <begin position="53"/>
        <end position="64"/>
    </location>
</feature>
<dbReference type="Proteomes" id="UP000249334">
    <property type="component" value="Unassembled WGS sequence"/>
</dbReference>
<reference evidence="6 7" key="1">
    <citation type="submission" date="2016-06" db="EMBL/GenBank/DDBJ databases">
        <authorList>
            <person name="Kjaerup R.B."/>
            <person name="Dalgaard T.S."/>
            <person name="Juul-Madsen H.R."/>
        </authorList>
    </citation>
    <scope>NUCLEOTIDE SEQUENCE [LARGE SCALE GENOMIC DNA]</scope>
    <source>
        <strain evidence="6 7">DSM 44871</strain>
    </source>
</reference>
<gene>
    <name evidence="6" type="ORF">GA0070561_2189</name>
    <name evidence="4" type="ORF">GAR05_05694</name>
    <name evidence="5" type="ORF">PSN13_00396</name>
</gene>
<feature type="region of interest" description="Disordered" evidence="2">
    <location>
        <begin position="1"/>
        <end position="64"/>
    </location>
</feature>
<evidence type="ECO:0000313" key="4">
    <source>
        <dbReference type="EMBL" id="RAN93142.1"/>
    </source>
</evidence>
<dbReference type="Proteomes" id="UP000198864">
    <property type="component" value="Unassembled WGS sequence"/>
</dbReference>
<keyword evidence="8" id="KW-1185">Reference proteome</keyword>
<dbReference type="RefSeq" id="WP_088989634.1">
    <property type="nucleotide sequence ID" value="NZ_CP192017.1"/>
</dbReference>
<dbReference type="EMBL" id="PXXW01000049">
    <property type="protein sequence ID" value="RAN93142.1"/>
    <property type="molecule type" value="Genomic_DNA"/>
</dbReference>
<dbReference type="SUPFAM" id="SSF69047">
    <property type="entry name" value="Hypothetical protein YjbJ"/>
    <property type="match status" value="1"/>
</dbReference>
<evidence type="ECO:0000259" key="3">
    <source>
        <dbReference type="Pfam" id="PF05532"/>
    </source>
</evidence>
<feature type="compositionally biased region" description="Basic and acidic residues" evidence="2">
    <location>
        <begin position="1"/>
        <end position="11"/>
    </location>
</feature>
<name>A0A1C4VXN9_9ACTN</name>
<feature type="compositionally biased region" description="Basic and acidic residues" evidence="2">
    <location>
        <begin position="18"/>
        <end position="33"/>
    </location>
</feature>
<dbReference type="InterPro" id="IPR036629">
    <property type="entry name" value="YjbJ_sf"/>
</dbReference>
<dbReference type="GeneID" id="300129133"/>
<evidence type="ECO:0000313" key="8">
    <source>
        <dbReference type="Proteomes" id="UP000249334"/>
    </source>
</evidence>